<name>A0A1D3RLC1_9CAUD</name>
<protein>
    <submittedName>
        <fullName evidence="1">Uncharacterized protein</fullName>
    </submittedName>
</protein>
<evidence type="ECO:0000313" key="2">
    <source>
        <dbReference type="Proteomes" id="UP000279601"/>
    </source>
</evidence>
<dbReference type="KEGG" id="vg:65109291"/>
<accession>A0A1D3RLC1</accession>
<dbReference type="RefSeq" id="YP_010091758.1">
    <property type="nucleotide sequence ID" value="NC_055726.1"/>
</dbReference>
<organism evidence="1 2">
    <name type="scientific">Cronobacter phage Pet-CM3-4</name>
    <dbReference type="NCBI Taxonomy" id="1892569"/>
    <lineage>
        <taxon>Viruses</taxon>
        <taxon>Duplodnaviria</taxon>
        <taxon>Heunggongvirae</taxon>
        <taxon>Uroviricota</taxon>
        <taxon>Caudoviricetes</taxon>
        <taxon>Pantevenvirales</taxon>
        <taxon>Straboviridae</taxon>
        <taxon>Tevenvirinae</taxon>
        <taxon>Karamvirus</taxon>
        <taxon>Karamvirus petcm34</taxon>
    </lineage>
</organism>
<keyword evidence="2" id="KW-1185">Reference proteome</keyword>
<evidence type="ECO:0000313" key="1">
    <source>
        <dbReference type="EMBL" id="SCN45836.1"/>
    </source>
</evidence>
<proteinExistence type="predicted"/>
<reference evidence="2" key="1">
    <citation type="submission" date="2016-09" db="EMBL/GenBank/DDBJ databases">
        <authorList>
            <person name="Kajsik M."/>
        </authorList>
    </citation>
    <scope>NUCLEOTIDE SEQUENCE [LARGE SCALE GENOMIC DNA]</scope>
</reference>
<sequence length="78" mass="9202">MKTYQEFMAEATRQKDIKKDIVVKSYDHRAFGRTLDDFGRIGTEMTEVDGEYVVTFDGPAEDIDRWIEKNKKLIKQVR</sequence>
<dbReference type="GeneID" id="65109291"/>
<dbReference type="EMBL" id="LT614807">
    <property type="protein sequence ID" value="SCN45836.1"/>
    <property type="molecule type" value="Genomic_DNA"/>
</dbReference>
<dbReference type="Proteomes" id="UP000279601">
    <property type="component" value="Segment"/>
</dbReference>